<dbReference type="AlphaFoldDB" id="A0A6L2Q1V1"/>
<feature type="domain" description="C2H2-type" evidence="11">
    <location>
        <begin position="218"/>
        <end position="245"/>
    </location>
</feature>
<dbReference type="Gene3D" id="3.30.160.60">
    <property type="entry name" value="Classic Zinc Finger"/>
    <property type="match status" value="6"/>
</dbReference>
<keyword evidence="7" id="KW-0238">DNA-binding</keyword>
<dbReference type="GO" id="GO:0032502">
    <property type="term" value="P:developmental process"/>
    <property type="evidence" value="ECO:0007669"/>
    <property type="project" value="UniProtKB-ARBA"/>
</dbReference>
<keyword evidence="3" id="KW-0677">Repeat</keyword>
<dbReference type="GO" id="GO:0008270">
    <property type="term" value="F:zinc ion binding"/>
    <property type="evidence" value="ECO:0007669"/>
    <property type="project" value="UniProtKB-KW"/>
</dbReference>
<dbReference type="GO" id="GO:0000785">
    <property type="term" value="C:chromatin"/>
    <property type="evidence" value="ECO:0007669"/>
    <property type="project" value="TreeGrafter"/>
</dbReference>
<dbReference type="OrthoDB" id="4748970at2759"/>
<proteinExistence type="predicted"/>
<dbReference type="FunFam" id="3.30.160.60:FF:000624">
    <property type="entry name" value="zinc finger protein 697"/>
    <property type="match status" value="1"/>
</dbReference>
<keyword evidence="13" id="KW-1185">Reference proteome</keyword>
<feature type="domain" description="C2H2-type" evidence="11">
    <location>
        <begin position="274"/>
        <end position="301"/>
    </location>
</feature>
<keyword evidence="9" id="KW-0539">Nucleus</keyword>
<dbReference type="GO" id="GO:0031519">
    <property type="term" value="C:PcG protein complex"/>
    <property type="evidence" value="ECO:0007669"/>
    <property type="project" value="TreeGrafter"/>
</dbReference>
<dbReference type="PROSITE" id="PS00028">
    <property type="entry name" value="ZINC_FINGER_C2H2_1"/>
    <property type="match status" value="6"/>
</dbReference>
<dbReference type="InterPro" id="IPR013087">
    <property type="entry name" value="Znf_C2H2_type"/>
</dbReference>
<evidence type="ECO:0000256" key="5">
    <source>
        <dbReference type="ARBA" id="ARBA00022833"/>
    </source>
</evidence>
<comment type="subcellular location">
    <subcellularLocation>
        <location evidence="1">Nucleus</location>
    </subcellularLocation>
</comment>
<keyword evidence="6" id="KW-0805">Transcription regulation</keyword>
<feature type="domain" description="C2H2-type" evidence="11">
    <location>
        <begin position="134"/>
        <end position="161"/>
    </location>
</feature>
<dbReference type="FunFam" id="3.30.160.60:FF:000202">
    <property type="entry name" value="Zinc finger protein 574"/>
    <property type="match status" value="1"/>
</dbReference>
<evidence type="ECO:0000256" key="7">
    <source>
        <dbReference type="ARBA" id="ARBA00023125"/>
    </source>
</evidence>
<dbReference type="GO" id="GO:0000981">
    <property type="term" value="F:DNA-binding transcription factor activity, RNA polymerase II-specific"/>
    <property type="evidence" value="ECO:0007669"/>
    <property type="project" value="TreeGrafter"/>
</dbReference>
<evidence type="ECO:0000313" key="13">
    <source>
        <dbReference type="Proteomes" id="UP000502823"/>
    </source>
</evidence>
<protein>
    <recommendedName>
        <fullName evidence="11">C2H2-type domain-containing protein</fullName>
    </recommendedName>
</protein>
<dbReference type="FunFam" id="3.30.160.60:FF:002716">
    <property type="entry name" value="Zinc finger protein 212"/>
    <property type="match status" value="1"/>
</dbReference>
<evidence type="ECO:0000256" key="1">
    <source>
        <dbReference type="ARBA" id="ARBA00004123"/>
    </source>
</evidence>
<name>A0A6L2Q1V1_COPFO</name>
<dbReference type="EMBL" id="BLKM01000814">
    <property type="protein sequence ID" value="GFG38769.1"/>
    <property type="molecule type" value="Genomic_DNA"/>
</dbReference>
<dbReference type="FunFam" id="3.30.160.60:FF:000450">
    <property type="entry name" value="PR domain zinc finger protein 14"/>
    <property type="match status" value="1"/>
</dbReference>
<dbReference type="PANTHER" id="PTHR14003">
    <property type="entry name" value="TRANSCRIPTIONAL REPRESSOR PROTEIN YY"/>
    <property type="match status" value="1"/>
</dbReference>
<evidence type="ECO:0000313" key="12">
    <source>
        <dbReference type="EMBL" id="GFG38769.1"/>
    </source>
</evidence>
<evidence type="ECO:0000256" key="4">
    <source>
        <dbReference type="ARBA" id="ARBA00022771"/>
    </source>
</evidence>
<evidence type="ECO:0000256" key="2">
    <source>
        <dbReference type="ARBA" id="ARBA00022723"/>
    </source>
</evidence>
<dbReference type="SUPFAM" id="SSF57667">
    <property type="entry name" value="beta-beta-alpha zinc fingers"/>
    <property type="match status" value="3"/>
</dbReference>
<dbReference type="Pfam" id="PF00096">
    <property type="entry name" value="zf-C2H2"/>
    <property type="match status" value="6"/>
</dbReference>
<dbReference type="InterPro" id="IPR036236">
    <property type="entry name" value="Znf_C2H2_sf"/>
</dbReference>
<reference evidence="13" key="1">
    <citation type="submission" date="2020-01" db="EMBL/GenBank/DDBJ databases">
        <title>Draft genome sequence of the Termite Coptotermes fromosanus.</title>
        <authorList>
            <person name="Itakura S."/>
            <person name="Yosikawa Y."/>
            <person name="Umezawa K."/>
        </authorList>
    </citation>
    <scope>NUCLEOTIDE SEQUENCE [LARGE SCALE GENOMIC DNA]</scope>
</reference>
<keyword evidence="4 10" id="KW-0863">Zinc-finger</keyword>
<evidence type="ECO:0000256" key="9">
    <source>
        <dbReference type="ARBA" id="ARBA00023242"/>
    </source>
</evidence>
<evidence type="ECO:0000259" key="11">
    <source>
        <dbReference type="PROSITE" id="PS50157"/>
    </source>
</evidence>
<comment type="caution">
    <text evidence="12">The sequence shown here is derived from an EMBL/GenBank/DDBJ whole genome shotgun (WGS) entry which is preliminary data.</text>
</comment>
<feature type="domain" description="C2H2-type" evidence="11">
    <location>
        <begin position="246"/>
        <end position="273"/>
    </location>
</feature>
<keyword evidence="2" id="KW-0479">Metal-binding</keyword>
<dbReference type="SMART" id="SM00355">
    <property type="entry name" value="ZnF_C2H2"/>
    <property type="match status" value="6"/>
</dbReference>
<gene>
    <name evidence="12" type="ORF">Cfor_11517</name>
</gene>
<dbReference type="Proteomes" id="UP000502823">
    <property type="component" value="Unassembled WGS sequence"/>
</dbReference>
<dbReference type="PANTHER" id="PTHR14003:SF19">
    <property type="entry name" value="YY2 TRANSCRIPTION FACTOR"/>
    <property type="match status" value="1"/>
</dbReference>
<organism evidence="12 13">
    <name type="scientific">Coptotermes formosanus</name>
    <name type="common">Formosan subterranean termite</name>
    <dbReference type="NCBI Taxonomy" id="36987"/>
    <lineage>
        <taxon>Eukaryota</taxon>
        <taxon>Metazoa</taxon>
        <taxon>Ecdysozoa</taxon>
        <taxon>Arthropoda</taxon>
        <taxon>Hexapoda</taxon>
        <taxon>Insecta</taxon>
        <taxon>Pterygota</taxon>
        <taxon>Neoptera</taxon>
        <taxon>Polyneoptera</taxon>
        <taxon>Dictyoptera</taxon>
        <taxon>Blattodea</taxon>
        <taxon>Blattoidea</taxon>
        <taxon>Termitoidae</taxon>
        <taxon>Rhinotermitidae</taxon>
        <taxon>Coptotermes</taxon>
    </lineage>
</organism>
<evidence type="ECO:0000256" key="10">
    <source>
        <dbReference type="PROSITE-ProRule" id="PRU00042"/>
    </source>
</evidence>
<dbReference type="FunFam" id="3.30.160.60:FF:000065">
    <property type="entry name" value="B-cell CLL/lymphoma 6, member B"/>
    <property type="match status" value="1"/>
</dbReference>
<feature type="domain" description="C2H2-type" evidence="11">
    <location>
        <begin position="190"/>
        <end position="217"/>
    </location>
</feature>
<keyword evidence="8" id="KW-0804">Transcription</keyword>
<accession>A0A6L2Q1V1</accession>
<feature type="domain" description="C2H2-type" evidence="11">
    <location>
        <begin position="162"/>
        <end position="189"/>
    </location>
</feature>
<evidence type="ECO:0000256" key="8">
    <source>
        <dbReference type="ARBA" id="ARBA00023163"/>
    </source>
</evidence>
<dbReference type="GO" id="GO:0000978">
    <property type="term" value="F:RNA polymerase II cis-regulatory region sequence-specific DNA binding"/>
    <property type="evidence" value="ECO:0007669"/>
    <property type="project" value="TreeGrafter"/>
</dbReference>
<dbReference type="GO" id="GO:0005667">
    <property type="term" value="C:transcription regulator complex"/>
    <property type="evidence" value="ECO:0007669"/>
    <property type="project" value="TreeGrafter"/>
</dbReference>
<evidence type="ECO:0000256" key="3">
    <source>
        <dbReference type="ARBA" id="ARBA00022737"/>
    </source>
</evidence>
<dbReference type="PROSITE" id="PS50157">
    <property type="entry name" value="ZINC_FINGER_C2H2_2"/>
    <property type="match status" value="6"/>
</dbReference>
<evidence type="ECO:0000256" key="6">
    <source>
        <dbReference type="ARBA" id="ARBA00023015"/>
    </source>
</evidence>
<dbReference type="FunFam" id="3.30.160.60:FF:000358">
    <property type="entry name" value="zinc finger protein 24"/>
    <property type="match status" value="1"/>
</dbReference>
<sequence>MGAKQNEMLYKAGPQLLDIEPSSMHGDKPSAAEWTYSLDMTPNNVLFDKREGIFHTGNLVFRPEDIDLVVVAVDPYSKDVNSMSDDNCSKEDGNEEHLVIGVKRSRSKIMNRKVNQKHSKKLSVPTKAAGGRPFSCPECGKTFAQRAHLARHELVHTGERPFGCSVCEKSFADSSTLTTHIRTHTGERPFVCDTCGKAFTGRSDLRKHVIIHTGRRPFVCSVCFKAFTRSANLKKHARIHSGVRPHACRECSKTFAAKGDLTRHALIHSGCKPFICTICDVAFARRDKLTRHEKTHGQDEVSHV</sequence>
<dbReference type="InParanoid" id="A0A6L2Q1V1"/>
<keyword evidence="5" id="KW-0862">Zinc</keyword>